<name>A0A2K3M010_TRIPR</name>
<keyword evidence="1" id="KW-1133">Transmembrane helix</keyword>
<dbReference type="Proteomes" id="UP000236291">
    <property type="component" value="Unassembled WGS sequence"/>
</dbReference>
<dbReference type="STRING" id="57577.A0A2K3M010"/>
<feature type="transmembrane region" description="Helical" evidence="1">
    <location>
        <begin position="20"/>
        <end position="42"/>
    </location>
</feature>
<reference evidence="2 3" key="2">
    <citation type="journal article" date="2017" name="Front. Plant Sci.">
        <title>Gene Classification and Mining of Molecular Markers Useful in Red Clover (Trifolium pratense) Breeding.</title>
        <authorList>
            <person name="Istvanek J."/>
            <person name="Dluhosova J."/>
            <person name="Dluhos P."/>
            <person name="Patkova L."/>
            <person name="Nedelnik J."/>
            <person name="Repkova J."/>
        </authorList>
    </citation>
    <scope>NUCLEOTIDE SEQUENCE [LARGE SCALE GENOMIC DNA]</scope>
    <source>
        <strain evidence="3">cv. Tatra</strain>
        <tissue evidence="2">Young leaves</tissue>
    </source>
</reference>
<gene>
    <name evidence="2" type="ORF">L195_g040183</name>
</gene>
<evidence type="ECO:0000256" key="1">
    <source>
        <dbReference type="SAM" id="Phobius"/>
    </source>
</evidence>
<proteinExistence type="predicted"/>
<accession>A0A2K3M010</accession>
<protein>
    <submittedName>
        <fullName evidence="2">Protein disulfide-isomerase LQY1-like</fullName>
    </submittedName>
</protein>
<dbReference type="GO" id="GO:0016853">
    <property type="term" value="F:isomerase activity"/>
    <property type="evidence" value="ECO:0007669"/>
    <property type="project" value="UniProtKB-KW"/>
</dbReference>
<feature type="non-terminal residue" evidence="2">
    <location>
        <position position="66"/>
    </location>
</feature>
<evidence type="ECO:0000313" key="3">
    <source>
        <dbReference type="Proteomes" id="UP000236291"/>
    </source>
</evidence>
<dbReference type="ExpressionAtlas" id="A0A2K3M010">
    <property type="expression patterns" value="baseline"/>
</dbReference>
<comment type="caution">
    <text evidence="2">The sequence shown here is derived from an EMBL/GenBank/DDBJ whole genome shotgun (WGS) entry which is preliminary data.</text>
</comment>
<evidence type="ECO:0000313" key="2">
    <source>
        <dbReference type="EMBL" id="PNX84130.1"/>
    </source>
</evidence>
<keyword evidence="2" id="KW-0413">Isomerase</keyword>
<reference evidence="2 3" key="1">
    <citation type="journal article" date="2014" name="Am. J. Bot.">
        <title>Genome assembly and annotation for red clover (Trifolium pratense; Fabaceae).</title>
        <authorList>
            <person name="Istvanek J."/>
            <person name="Jaros M."/>
            <person name="Krenek A."/>
            <person name="Repkova J."/>
        </authorList>
    </citation>
    <scope>NUCLEOTIDE SEQUENCE [LARGE SCALE GENOMIC DNA]</scope>
    <source>
        <strain evidence="3">cv. Tatra</strain>
        <tissue evidence="2">Young leaves</tissue>
    </source>
</reference>
<keyword evidence="1" id="KW-0812">Transmembrane</keyword>
<organism evidence="2 3">
    <name type="scientific">Trifolium pratense</name>
    <name type="common">Red clover</name>
    <dbReference type="NCBI Taxonomy" id="57577"/>
    <lineage>
        <taxon>Eukaryota</taxon>
        <taxon>Viridiplantae</taxon>
        <taxon>Streptophyta</taxon>
        <taxon>Embryophyta</taxon>
        <taxon>Tracheophyta</taxon>
        <taxon>Spermatophyta</taxon>
        <taxon>Magnoliopsida</taxon>
        <taxon>eudicotyledons</taxon>
        <taxon>Gunneridae</taxon>
        <taxon>Pentapetalae</taxon>
        <taxon>rosids</taxon>
        <taxon>fabids</taxon>
        <taxon>Fabales</taxon>
        <taxon>Fabaceae</taxon>
        <taxon>Papilionoideae</taxon>
        <taxon>50 kb inversion clade</taxon>
        <taxon>NPAAA clade</taxon>
        <taxon>Hologalegina</taxon>
        <taxon>IRL clade</taxon>
        <taxon>Trifolieae</taxon>
        <taxon>Trifolium</taxon>
    </lineage>
</organism>
<sequence length="66" mass="7134">MNTMKPRGRWKYDNVVVTAPPVVAITVGVLSVAVGIGIPVFYETQIDNANKRDNRQPCFPCNGSGA</sequence>
<dbReference type="EMBL" id="ASHM01045650">
    <property type="protein sequence ID" value="PNX84130.1"/>
    <property type="molecule type" value="Genomic_DNA"/>
</dbReference>
<dbReference type="AlphaFoldDB" id="A0A2K3M010"/>
<keyword evidence="1" id="KW-0472">Membrane</keyword>